<evidence type="ECO:0000256" key="3">
    <source>
        <dbReference type="ARBA" id="ARBA00023004"/>
    </source>
</evidence>
<dbReference type="PANTHER" id="PTHR20883:SF15">
    <property type="entry name" value="PHYTANOYL-COA DIOXYGENASE DOMAIN-CONTAINING PROTEIN 1"/>
    <property type="match status" value="1"/>
</dbReference>
<gene>
    <name evidence="4" type="ORF">Gasu_32140</name>
</gene>
<dbReference type="OrthoDB" id="445007at2759"/>
<dbReference type="eggNOG" id="KOG3290">
    <property type="taxonomic scope" value="Eukaryota"/>
</dbReference>
<dbReference type="OMA" id="KYSEDNW"/>
<dbReference type="GO" id="GO:0046872">
    <property type="term" value="F:metal ion binding"/>
    <property type="evidence" value="ECO:0007669"/>
    <property type="project" value="UniProtKB-KW"/>
</dbReference>
<accession>M2Y0G3</accession>
<keyword evidence="3" id="KW-0408">Iron</keyword>
<evidence type="ECO:0000256" key="2">
    <source>
        <dbReference type="ARBA" id="ARBA00022723"/>
    </source>
</evidence>
<evidence type="ECO:0000256" key="1">
    <source>
        <dbReference type="ARBA" id="ARBA00001962"/>
    </source>
</evidence>
<dbReference type="KEGG" id="gsl:Gasu_32140"/>
<dbReference type="STRING" id="130081.M2Y0G3"/>
<organism evidence="4 5">
    <name type="scientific">Galdieria sulphuraria</name>
    <name type="common">Red alga</name>
    <dbReference type="NCBI Taxonomy" id="130081"/>
    <lineage>
        <taxon>Eukaryota</taxon>
        <taxon>Rhodophyta</taxon>
        <taxon>Bangiophyceae</taxon>
        <taxon>Galdieriales</taxon>
        <taxon>Galdieriaceae</taxon>
        <taxon>Galdieria</taxon>
    </lineage>
</organism>
<dbReference type="Gene3D" id="2.60.120.620">
    <property type="entry name" value="q2cbj1_9rhob like domain"/>
    <property type="match status" value="2"/>
</dbReference>
<reference evidence="5" key="1">
    <citation type="journal article" date="2013" name="Science">
        <title>Gene transfer from bacteria and archaea facilitated evolution of an extremophilic eukaryote.</title>
        <authorList>
            <person name="Schonknecht G."/>
            <person name="Chen W.H."/>
            <person name="Ternes C.M."/>
            <person name="Barbier G.G."/>
            <person name="Shrestha R.P."/>
            <person name="Stanke M."/>
            <person name="Brautigam A."/>
            <person name="Baker B.J."/>
            <person name="Banfield J.F."/>
            <person name="Garavito R.M."/>
            <person name="Carr K."/>
            <person name="Wilkerson C."/>
            <person name="Rensing S.A."/>
            <person name="Gagneul D."/>
            <person name="Dickenson N.E."/>
            <person name="Oesterhelt C."/>
            <person name="Lercher M.J."/>
            <person name="Weber A.P."/>
        </authorList>
    </citation>
    <scope>NUCLEOTIDE SEQUENCE [LARGE SCALE GENOMIC DNA]</scope>
    <source>
        <strain evidence="5">074W</strain>
    </source>
</reference>
<dbReference type="Pfam" id="PF05721">
    <property type="entry name" value="PhyH"/>
    <property type="match status" value="1"/>
</dbReference>
<dbReference type="AlphaFoldDB" id="M2Y0G3"/>
<protein>
    <recommendedName>
        <fullName evidence="6">Phytanoyl-CoA dioxygenase</fullName>
    </recommendedName>
</protein>
<dbReference type="GeneID" id="17088189"/>
<comment type="cofactor">
    <cofactor evidence="1">
        <name>Fe cation</name>
        <dbReference type="ChEBI" id="CHEBI:24875"/>
    </cofactor>
</comment>
<evidence type="ECO:0000313" key="4">
    <source>
        <dbReference type="EMBL" id="EME29388.1"/>
    </source>
</evidence>
<dbReference type="Proteomes" id="UP000030680">
    <property type="component" value="Unassembled WGS sequence"/>
</dbReference>
<dbReference type="RefSeq" id="XP_005705908.1">
    <property type="nucleotide sequence ID" value="XM_005705851.1"/>
</dbReference>
<proteinExistence type="predicted"/>
<sequence>MNLSFFSQNGYQVIPHFIKNETCSQLITRALQWVKSLPVDQVSIFSTENQTADSYFLESGRSIRLFFEEEAAKNPECLQVDKERMVNKIGHALHDLDPVFRSFSRSNSIKSLALQLGFQIPVPVQSMVILKQPWVGGEVRPHQDSSFLYTQPPSCIGLWWALQDATVDNGCLWVLEGSHKCAIHKRMRRTPDGKSIYFYEENPKDCDYTVLDNYKPIECEAGSLILLHGGWYLVFKYSVTRVTEYPIALWHFSCKNKSSQSRHAYSLHLLEGKDSVWSPDNWLQPSHLPFEPL</sequence>
<dbReference type="EMBL" id="KB454509">
    <property type="protein sequence ID" value="EME29388.1"/>
    <property type="molecule type" value="Genomic_DNA"/>
</dbReference>
<keyword evidence="2" id="KW-0479">Metal-binding</keyword>
<name>M2Y0G3_GALSU</name>
<dbReference type="PANTHER" id="PTHR20883">
    <property type="entry name" value="PHYTANOYL-COA DIOXYGENASE DOMAIN CONTAINING 1"/>
    <property type="match status" value="1"/>
</dbReference>
<dbReference type="InterPro" id="IPR008775">
    <property type="entry name" value="Phytyl_CoA_dOase-like"/>
</dbReference>
<evidence type="ECO:0000313" key="5">
    <source>
        <dbReference type="Proteomes" id="UP000030680"/>
    </source>
</evidence>
<dbReference type="Gramene" id="EME29388">
    <property type="protein sequence ID" value="EME29388"/>
    <property type="gene ID" value="Gasu_32140"/>
</dbReference>
<evidence type="ECO:0008006" key="6">
    <source>
        <dbReference type="Google" id="ProtNLM"/>
    </source>
</evidence>
<keyword evidence="5" id="KW-1185">Reference proteome</keyword>
<dbReference type="SUPFAM" id="SSF51197">
    <property type="entry name" value="Clavaminate synthase-like"/>
    <property type="match status" value="1"/>
</dbReference>